<gene>
    <name evidence="10" type="ORF">HNR41_001122</name>
</gene>
<accession>A0ABR6QNL5</accession>
<evidence type="ECO:0000256" key="1">
    <source>
        <dbReference type="ARBA" id="ARBA00001947"/>
    </source>
</evidence>
<feature type="domain" description="Peptidase M20 dimerisation" evidence="9">
    <location>
        <begin position="270"/>
        <end position="379"/>
    </location>
</feature>
<dbReference type="PANTHER" id="PTHR43808">
    <property type="entry name" value="ACETYLORNITHINE DEACETYLASE"/>
    <property type="match status" value="1"/>
</dbReference>
<dbReference type="NCBIfam" id="TIGR01887">
    <property type="entry name" value="dipeptidaselike"/>
    <property type="match status" value="1"/>
</dbReference>
<keyword evidence="8" id="KW-0482">Metalloprotease</keyword>
<proteinExistence type="inferred from homology"/>
<dbReference type="InterPro" id="IPR011650">
    <property type="entry name" value="Peptidase_M20_dimer"/>
</dbReference>
<reference evidence="10 11" key="1">
    <citation type="submission" date="2020-08" db="EMBL/GenBank/DDBJ databases">
        <title>Genomic Encyclopedia of Type Strains, Phase IV (KMG-IV): sequencing the most valuable type-strain genomes for metagenomic binning, comparative biology and taxonomic classification.</title>
        <authorList>
            <person name="Goeker M."/>
        </authorList>
    </citation>
    <scope>NUCLEOTIDE SEQUENCE [LARGE SCALE GENOMIC DNA]</scope>
    <source>
        <strain evidence="10 11">DSM 22419</strain>
    </source>
</reference>
<keyword evidence="6" id="KW-0862">Zinc</keyword>
<dbReference type="SUPFAM" id="SSF53187">
    <property type="entry name" value="Zn-dependent exopeptidases"/>
    <property type="match status" value="1"/>
</dbReference>
<dbReference type="Proteomes" id="UP000545588">
    <property type="component" value="Unassembled WGS sequence"/>
</dbReference>
<evidence type="ECO:0000313" key="11">
    <source>
        <dbReference type="Proteomes" id="UP000545588"/>
    </source>
</evidence>
<evidence type="ECO:0000256" key="2">
    <source>
        <dbReference type="ARBA" id="ARBA00006247"/>
    </source>
</evidence>
<evidence type="ECO:0000256" key="6">
    <source>
        <dbReference type="ARBA" id="ARBA00022833"/>
    </source>
</evidence>
<dbReference type="Gene3D" id="3.40.630.10">
    <property type="entry name" value="Zn peptidases"/>
    <property type="match status" value="1"/>
</dbReference>
<evidence type="ECO:0000313" key="10">
    <source>
        <dbReference type="EMBL" id="MBB6423196.1"/>
    </source>
</evidence>
<dbReference type="InterPro" id="IPR036264">
    <property type="entry name" value="Bact_exopeptidase_dim_dom"/>
</dbReference>
<keyword evidence="3" id="KW-0645">Protease</keyword>
<dbReference type="InterPro" id="IPR010964">
    <property type="entry name" value="M20A_pepV-rel"/>
</dbReference>
<evidence type="ECO:0000256" key="4">
    <source>
        <dbReference type="ARBA" id="ARBA00022723"/>
    </source>
</evidence>
<dbReference type="EC" id="3.5.1.18" evidence="10"/>
<sequence>MDKSLLMELMNMEAQQLVSKYKDDLINDLMGLLAIDSVKGEPVKDAPVGEGPKKALEFMIDLGAKAGLPTKTVDNLAGHIEFGGGEGLFGVLGHVDVVPPGKGWTSDPFEPVIRNNEIIARGVQDDKGPTMAAYYALKILHNEGYKFNQRVRLIIGTDEESDWQCTDAYFKSEEMPDAGFSPDAEFPVIHGEKGITSFNIVQSNLDDEYTDSDIELKAFISGERYNMVPESAEAKLKVLTQMSSIIQAYEGFIRKTGNEGSYEIDGGFLKLELSGKSAHGSTPEEGVNAGTELLKFLSEIELDANGSQFVKFAQEYIIGNLTGGQFNMAHHHEEMGNVSVNTGMINYTEVDGGIFGVNLRYPAGLDFDAGIKNLEAMIKESGFAIEDVSDQKPHYVDKNDPLVLTLLESYRKHTDDDREAFTIGGGTYARTLETGVAFGAMFKNTVDTMHQKDERMNIDELMLATVIYLEALYNTCVEK</sequence>
<keyword evidence="5 10" id="KW-0378">Hydrolase</keyword>
<comment type="similarity">
    <text evidence="2">Belongs to the peptidase M20A family.</text>
</comment>
<dbReference type="EMBL" id="JACHFF010000001">
    <property type="protein sequence ID" value="MBB6423196.1"/>
    <property type="molecule type" value="Genomic_DNA"/>
</dbReference>
<dbReference type="GO" id="GO:0009014">
    <property type="term" value="F:succinyl-diaminopimelate desuccinylase activity"/>
    <property type="evidence" value="ECO:0007669"/>
    <property type="project" value="UniProtKB-EC"/>
</dbReference>
<evidence type="ECO:0000256" key="3">
    <source>
        <dbReference type="ARBA" id="ARBA00022670"/>
    </source>
</evidence>
<keyword evidence="11" id="KW-1185">Reference proteome</keyword>
<keyword evidence="7" id="KW-0224">Dipeptidase</keyword>
<evidence type="ECO:0000256" key="8">
    <source>
        <dbReference type="ARBA" id="ARBA00023049"/>
    </source>
</evidence>
<dbReference type="SUPFAM" id="SSF55031">
    <property type="entry name" value="Bacterial exopeptidase dimerisation domain"/>
    <property type="match status" value="1"/>
</dbReference>
<comment type="cofactor">
    <cofactor evidence="1">
        <name>Zn(2+)</name>
        <dbReference type="ChEBI" id="CHEBI:29105"/>
    </cofactor>
</comment>
<dbReference type="InterPro" id="IPR002933">
    <property type="entry name" value="Peptidase_M20"/>
</dbReference>
<dbReference type="PANTHER" id="PTHR43808:SF31">
    <property type="entry name" value="N-ACETYL-L-CITRULLINE DEACETYLASE"/>
    <property type="match status" value="1"/>
</dbReference>
<evidence type="ECO:0000256" key="7">
    <source>
        <dbReference type="ARBA" id="ARBA00022997"/>
    </source>
</evidence>
<name>A0ABR6QNL5_9STAP</name>
<dbReference type="Pfam" id="PF07687">
    <property type="entry name" value="M20_dimer"/>
    <property type="match status" value="1"/>
</dbReference>
<organism evidence="10 11">
    <name type="scientific">Jeotgalicoccus coquinae</name>
    <dbReference type="NCBI Taxonomy" id="709509"/>
    <lineage>
        <taxon>Bacteria</taxon>
        <taxon>Bacillati</taxon>
        <taxon>Bacillota</taxon>
        <taxon>Bacilli</taxon>
        <taxon>Bacillales</taxon>
        <taxon>Staphylococcaceae</taxon>
        <taxon>Jeotgalicoccus</taxon>
    </lineage>
</organism>
<dbReference type="InterPro" id="IPR050072">
    <property type="entry name" value="Peptidase_M20A"/>
</dbReference>
<keyword evidence="4" id="KW-0479">Metal-binding</keyword>
<comment type="caution">
    <text evidence="10">The sequence shown here is derived from an EMBL/GenBank/DDBJ whole genome shotgun (WGS) entry which is preliminary data.</text>
</comment>
<protein>
    <submittedName>
        <fullName evidence="10">Succinyl-diaminopimelate desuccinylase</fullName>
        <ecNumber evidence="10">3.5.1.18</ecNumber>
    </submittedName>
</protein>
<evidence type="ECO:0000256" key="5">
    <source>
        <dbReference type="ARBA" id="ARBA00022801"/>
    </source>
</evidence>
<evidence type="ECO:0000259" key="9">
    <source>
        <dbReference type="Pfam" id="PF07687"/>
    </source>
</evidence>
<dbReference type="NCBIfam" id="NF005591">
    <property type="entry name" value="PRK07318.1"/>
    <property type="match status" value="1"/>
</dbReference>
<dbReference type="Pfam" id="PF01546">
    <property type="entry name" value="Peptidase_M20"/>
    <property type="match status" value="1"/>
</dbReference>
<dbReference type="Gene3D" id="3.30.70.360">
    <property type="match status" value="2"/>
</dbReference>